<evidence type="ECO:0000256" key="1">
    <source>
        <dbReference type="SAM" id="Phobius"/>
    </source>
</evidence>
<dbReference type="STRING" id="6239.F35H8.4.1"/>
<name>Q20083_CAEEL</name>
<dbReference type="OMA" id="MHREIIA"/>
<accession>Q20083</accession>
<organism evidence="2 3">
    <name type="scientific">Caenorhabditis elegans</name>
    <dbReference type="NCBI Taxonomy" id="6239"/>
    <lineage>
        <taxon>Eukaryota</taxon>
        <taxon>Metazoa</taxon>
        <taxon>Ecdysozoa</taxon>
        <taxon>Nematoda</taxon>
        <taxon>Chromadorea</taxon>
        <taxon>Rhabditida</taxon>
        <taxon>Rhabditina</taxon>
        <taxon>Rhabditomorpha</taxon>
        <taxon>Rhabditoidea</taxon>
        <taxon>Rhabditidae</taxon>
        <taxon>Peloderinae</taxon>
        <taxon>Caenorhabditis</taxon>
    </lineage>
</organism>
<keyword evidence="1" id="KW-1133">Transmembrane helix</keyword>
<dbReference type="EMBL" id="BX284602">
    <property type="protein sequence ID" value="CAA85326.2"/>
    <property type="molecule type" value="Genomic_DNA"/>
</dbReference>
<dbReference type="GeneID" id="185326"/>
<dbReference type="OrthoDB" id="5811911at2759"/>
<dbReference type="DIP" id="DIP-27458N"/>
<gene>
    <name evidence="2" type="ORF">CELE_F35H8.4</name>
    <name evidence="2 4" type="ORF">F35H8.4</name>
</gene>
<keyword evidence="3" id="KW-1185">Reference proteome</keyword>
<dbReference type="SMR" id="Q20083"/>
<dbReference type="CTD" id="185326"/>
<dbReference type="PaxDb" id="6239-F35H8.4"/>
<dbReference type="AGR" id="WB:WBGene00009449"/>
<evidence type="ECO:0000313" key="2">
    <source>
        <dbReference type="EMBL" id="CAA85326.2"/>
    </source>
</evidence>
<reference evidence="2 3" key="1">
    <citation type="journal article" date="1998" name="Science">
        <title>Genome sequence of the nematode C. elegans: a platform for investigating biology.</title>
        <authorList>
            <consortium name="The C. elegans sequencing consortium"/>
            <person name="Sulson J.E."/>
            <person name="Waterston R."/>
        </authorList>
    </citation>
    <scope>NUCLEOTIDE SEQUENCE [LARGE SCALE GENOMIC DNA]</scope>
    <source>
        <strain evidence="2 3">Bristol N2</strain>
    </source>
</reference>
<dbReference type="eggNOG" id="ENOG502TIYQ">
    <property type="taxonomic scope" value="Eukaryota"/>
</dbReference>
<dbReference type="PIR" id="T21821">
    <property type="entry name" value="T21821"/>
</dbReference>
<evidence type="ECO:0000313" key="4">
    <source>
        <dbReference type="WormBase" id="F35H8.4"/>
    </source>
</evidence>
<evidence type="ECO:0000313" key="3">
    <source>
        <dbReference type="Proteomes" id="UP000001940"/>
    </source>
</evidence>
<dbReference type="FunCoup" id="Q20083">
    <property type="interactions" value="310"/>
</dbReference>
<keyword evidence="1" id="KW-0812">Transmembrane</keyword>
<dbReference type="AlphaFoldDB" id="Q20083"/>
<dbReference type="InParanoid" id="Q20083"/>
<keyword evidence="1" id="KW-0472">Membrane</keyword>
<protein>
    <submittedName>
        <fullName evidence="2">Uncharacterized protein</fullName>
    </submittedName>
</protein>
<dbReference type="UCSC" id="F35H8.4">
    <property type="organism name" value="c. elegans"/>
</dbReference>
<sequence>MATTNVTMMSVKSLTTTESDIEDGPNPTPPYVYILIEVGYIVLFVIVTYLMRKYNFMKTDDDAVTKHHRRHFEMMKRQQEDLITRQKSNENFLVANNEGKA</sequence>
<dbReference type="KEGG" id="cel:CELE_F35H8.4"/>
<feature type="transmembrane region" description="Helical" evidence="1">
    <location>
        <begin position="31"/>
        <end position="51"/>
    </location>
</feature>
<dbReference type="Proteomes" id="UP000001940">
    <property type="component" value="Chromosome II"/>
</dbReference>
<proteinExistence type="predicted"/>
<dbReference type="RefSeq" id="NP_496056.2">
    <property type="nucleotide sequence ID" value="NM_063655.2"/>
</dbReference>
<dbReference type="HOGENOM" id="CLU_178746_0_0_1"/>
<dbReference type="Bgee" id="WBGene00009449">
    <property type="expression patterns" value="Expressed in material anatomical entity and 3 other cell types or tissues"/>
</dbReference>
<dbReference type="WormBase" id="F35H8.4">
    <property type="protein sequence ID" value="CE35868"/>
    <property type="gene ID" value="WBGene00009449"/>
</dbReference>